<dbReference type="GO" id="GO:0006338">
    <property type="term" value="P:chromatin remodeling"/>
    <property type="evidence" value="ECO:0007669"/>
    <property type="project" value="InterPro"/>
</dbReference>
<accession>A0A183BN26</accession>
<dbReference type="GO" id="GO:0016787">
    <property type="term" value="F:hydrolase activity"/>
    <property type="evidence" value="ECO:0007669"/>
    <property type="project" value="UniProtKB-KW"/>
</dbReference>
<dbReference type="GO" id="GO:0003678">
    <property type="term" value="F:DNA helicase activity"/>
    <property type="evidence" value="ECO:0007669"/>
    <property type="project" value="InterPro"/>
</dbReference>
<evidence type="ECO:0000256" key="3">
    <source>
        <dbReference type="ARBA" id="ARBA00022840"/>
    </source>
</evidence>
<organism evidence="6 7">
    <name type="scientific">Globodera pallida</name>
    <name type="common">Potato cyst nematode worm</name>
    <name type="synonym">Heterodera pallida</name>
    <dbReference type="NCBI Taxonomy" id="36090"/>
    <lineage>
        <taxon>Eukaryota</taxon>
        <taxon>Metazoa</taxon>
        <taxon>Ecdysozoa</taxon>
        <taxon>Nematoda</taxon>
        <taxon>Chromadorea</taxon>
        <taxon>Rhabditida</taxon>
        <taxon>Tylenchina</taxon>
        <taxon>Tylenchomorpha</taxon>
        <taxon>Tylenchoidea</taxon>
        <taxon>Heteroderidae</taxon>
        <taxon>Heteroderinae</taxon>
        <taxon>Globodera</taxon>
    </lineage>
</organism>
<feature type="region of interest" description="Disordered" evidence="4">
    <location>
        <begin position="256"/>
        <end position="276"/>
    </location>
</feature>
<proteinExistence type="predicted"/>
<feature type="compositionally biased region" description="Basic and acidic residues" evidence="4">
    <location>
        <begin position="314"/>
        <end position="326"/>
    </location>
</feature>
<dbReference type="InterPro" id="IPR027417">
    <property type="entry name" value="P-loop_NTPase"/>
</dbReference>
<dbReference type="InterPro" id="IPR031053">
    <property type="entry name" value="ALC1"/>
</dbReference>
<reference evidence="6" key="1">
    <citation type="submission" date="2014-05" db="EMBL/GenBank/DDBJ databases">
        <title>The genome and life-stage specific transcriptomes of Globodera pallida elucidate key aspects of plant parasitism by a cyst nematode.</title>
        <authorList>
            <person name="Cotton J.A."/>
            <person name="Lilley C.J."/>
            <person name="Jones L.M."/>
            <person name="Kikuchi T."/>
            <person name="Reid A.J."/>
            <person name="Thorpe P."/>
            <person name="Tsai I.J."/>
            <person name="Beasley H."/>
            <person name="Blok V."/>
            <person name="Cock P.J.A."/>
            <person name="Van den Akker S.E."/>
            <person name="Holroyd N."/>
            <person name="Hunt M."/>
            <person name="Mantelin S."/>
            <person name="Naghra H."/>
            <person name="Pain A."/>
            <person name="Palomares-Rius J.E."/>
            <person name="Zarowiecki M."/>
            <person name="Berriman M."/>
            <person name="Jones J.T."/>
            <person name="Urwin P.E."/>
        </authorList>
    </citation>
    <scope>NUCLEOTIDE SEQUENCE [LARGE SCALE GENOMIC DNA]</scope>
    <source>
        <strain evidence="6">Lindley</strain>
    </source>
</reference>
<dbReference type="InterPro" id="IPR001650">
    <property type="entry name" value="Helicase_C-like"/>
</dbReference>
<dbReference type="SUPFAM" id="SSF52540">
    <property type="entry name" value="P-loop containing nucleoside triphosphate hydrolases"/>
    <property type="match status" value="1"/>
</dbReference>
<dbReference type="SMART" id="SM00490">
    <property type="entry name" value="HELICc"/>
    <property type="match status" value="1"/>
</dbReference>
<dbReference type="InterPro" id="IPR049730">
    <property type="entry name" value="SNF2/RAD54-like_C"/>
</dbReference>
<evidence type="ECO:0000313" key="6">
    <source>
        <dbReference type="Proteomes" id="UP000050741"/>
    </source>
</evidence>
<dbReference type="Pfam" id="PF00271">
    <property type="entry name" value="Helicase_C"/>
    <property type="match status" value="1"/>
</dbReference>
<keyword evidence="2" id="KW-0378">Hydrolase</keyword>
<evidence type="ECO:0000256" key="2">
    <source>
        <dbReference type="ARBA" id="ARBA00022801"/>
    </source>
</evidence>
<feature type="domain" description="Helicase C-terminal" evidence="5">
    <location>
        <begin position="51"/>
        <end position="214"/>
    </location>
</feature>
<dbReference type="GO" id="GO:0006281">
    <property type="term" value="P:DNA repair"/>
    <property type="evidence" value="ECO:0007669"/>
    <property type="project" value="InterPro"/>
</dbReference>
<dbReference type="PANTHER" id="PTHR47157">
    <property type="entry name" value="CHROMODOMAIN-HELICASE-DNA-BINDING PROTEIN 1-LIKE"/>
    <property type="match status" value="1"/>
</dbReference>
<keyword evidence="6" id="KW-1185">Reference proteome</keyword>
<evidence type="ECO:0000256" key="4">
    <source>
        <dbReference type="SAM" id="MobiDB-lite"/>
    </source>
</evidence>
<dbReference type="PROSITE" id="PS51194">
    <property type="entry name" value="HELICASE_CTER"/>
    <property type="match status" value="1"/>
</dbReference>
<reference evidence="7" key="2">
    <citation type="submission" date="2016-06" db="UniProtKB">
        <authorList>
            <consortium name="WormBaseParasite"/>
        </authorList>
    </citation>
    <scope>IDENTIFICATION</scope>
</reference>
<dbReference type="PANTHER" id="PTHR47157:SF1">
    <property type="entry name" value="CHROMODOMAIN-HELICASE-DNA-BINDING PROTEIN 1-LIKE"/>
    <property type="match status" value="1"/>
</dbReference>
<sequence length="326" mass="37059">MHTEKQARQSLMSPMVQLLKCCDHPYLFPGIEKEPFEEGEHLVNDSGKALILDRLLAYLHKKGHRVLIFTQMQRFLDIVYDIVQLRGYTCVQLDGTVKASERQEAIEKFQEADSDIFVFLLTTKAGGLGLNLTGADTVIFLDWDFNPQNDRQAAARCHRIGQDKPVKIIRLVAKHTIEELIKHRAGKKLKLSELVLGTDENDGQSSKVDLSKLLFEGLSNLEKAQKKDVQLHVLTDKQLEEKLGRTKRGGRWEVRDDNKENIDDDQQQLLADGDSTDEAEEMSLYMFEGHDYRQTRAAVKKADDGLGNNAANSRADDNDKKQQLQQ</sequence>
<dbReference type="AlphaFoldDB" id="A0A183BN26"/>
<keyword evidence="3" id="KW-0067">ATP-binding</keyword>
<dbReference type="WBParaSite" id="GPLIN_000201200">
    <property type="protein sequence ID" value="GPLIN_000201200"/>
    <property type="gene ID" value="GPLIN_000201200"/>
</dbReference>
<dbReference type="Gene3D" id="3.40.50.300">
    <property type="entry name" value="P-loop containing nucleotide triphosphate hydrolases"/>
    <property type="match status" value="1"/>
</dbReference>
<name>A0A183BN26_GLOPA</name>
<evidence type="ECO:0000313" key="7">
    <source>
        <dbReference type="WBParaSite" id="GPLIN_000201200"/>
    </source>
</evidence>
<dbReference type="CDD" id="cd18793">
    <property type="entry name" value="SF2_C_SNF"/>
    <property type="match status" value="1"/>
</dbReference>
<dbReference type="GO" id="GO:0005524">
    <property type="term" value="F:ATP binding"/>
    <property type="evidence" value="ECO:0007669"/>
    <property type="project" value="UniProtKB-KW"/>
</dbReference>
<dbReference type="Proteomes" id="UP000050741">
    <property type="component" value="Unassembled WGS sequence"/>
</dbReference>
<keyword evidence="1" id="KW-0547">Nucleotide-binding</keyword>
<feature type="region of interest" description="Disordered" evidence="4">
    <location>
        <begin position="299"/>
        <end position="326"/>
    </location>
</feature>
<protein>
    <submittedName>
        <fullName evidence="7">Helicase C-terminal domain-containing protein</fullName>
    </submittedName>
</protein>
<evidence type="ECO:0000259" key="5">
    <source>
        <dbReference type="PROSITE" id="PS51194"/>
    </source>
</evidence>
<evidence type="ECO:0000256" key="1">
    <source>
        <dbReference type="ARBA" id="ARBA00022741"/>
    </source>
</evidence>